<evidence type="ECO:0000313" key="1">
    <source>
        <dbReference type="EMBL" id="AEA59872.1"/>
    </source>
</evidence>
<dbReference type="eggNOG" id="ENOG502Z7QU">
    <property type="taxonomic scope" value="Bacteria"/>
</dbReference>
<reference evidence="1 2" key="1">
    <citation type="journal article" date="2011" name="J. Bacteriol.">
        <title>Complete genome sequence of Burkholderia gladioli BSR3.</title>
        <authorList>
            <person name="Seo Y.S."/>
            <person name="Lim J."/>
            <person name="Choi B.S."/>
            <person name="Kim H."/>
            <person name="Goo E."/>
            <person name="Lee B."/>
            <person name="Lim J.S."/>
            <person name="Choi I.Y."/>
            <person name="Moon J.S."/>
            <person name="Kim J."/>
            <person name="Hwang I."/>
        </authorList>
    </citation>
    <scope>NUCLEOTIDE SEQUENCE [LARGE SCALE GENOMIC DNA]</scope>
    <source>
        <strain evidence="1 2">BSR3</strain>
    </source>
</reference>
<dbReference type="KEGG" id="bgd:bgla_1g11910"/>
<protein>
    <submittedName>
        <fullName evidence="1">Uncharacterized protein</fullName>
    </submittedName>
</protein>
<keyword evidence="2" id="KW-1185">Reference proteome</keyword>
<accession>F2LC64</accession>
<organism evidence="1 2">
    <name type="scientific">Burkholderia gladioli (strain BSR3)</name>
    <dbReference type="NCBI Taxonomy" id="999541"/>
    <lineage>
        <taxon>Bacteria</taxon>
        <taxon>Pseudomonadati</taxon>
        <taxon>Pseudomonadota</taxon>
        <taxon>Betaproteobacteria</taxon>
        <taxon>Burkholderiales</taxon>
        <taxon>Burkholderiaceae</taxon>
        <taxon>Burkholderia</taxon>
    </lineage>
</organism>
<evidence type="ECO:0000313" key="2">
    <source>
        <dbReference type="Proteomes" id="UP000008316"/>
    </source>
</evidence>
<sequence length="305" mass="33264">MSLASVKIGNARRRAVRDPPSIASRSLAAIRRSQDKRPRLSLVCPCLGDRRIFIVRRHASLIGGFGLETAGVLNERRTLRALAKTRQSGLLKGKGKITGYLLLATACDGTLAATAQFTSLRIVCRNTLQIALGDSTSVVKVLFASKAILKSPALPSRRRYLKIHPATVCETTRFFAERGVADGNVIWRHVHPVIQGSIFRSTASSDHNIPPDGAHTCPRIHADYAGWLKNAKTREALRYHGFSEQRGPPGSCTWCRGPDSNRQANEGGGFSSHCFFRSRPGACLAVRALDYAFAVACTRSPHARP</sequence>
<dbReference type="HOGENOM" id="CLU_911125_0_0_4"/>
<dbReference type="Pfam" id="PF06067">
    <property type="entry name" value="DUF932"/>
    <property type="match status" value="1"/>
</dbReference>
<dbReference type="InterPro" id="IPR026325">
    <property type="entry name" value="DUF932"/>
</dbReference>
<name>F2LC64_BURGS</name>
<dbReference type="EMBL" id="CP002599">
    <property type="protein sequence ID" value="AEA59872.1"/>
    <property type="molecule type" value="Genomic_DNA"/>
</dbReference>
<dbReference type="Proteomes" id="UP000008316">
    <property type="component" value="Chromosome 1"/>
</dbReference>
<proteinExistence type="predicted"/>
<gene>
    <name evidence="1" type="ordered locus">bgla_1g11910</name>
</gene>
<dbReference type="AlphaFoldDB" id="F2LC64"/>
<dbReference type="STRING" id="999541.bgla_1g11910"/>